<evidence type="ECO:0000313" key="2">
    <source>
        <dbReference type="Proteomes" id="UP001432017"/>
    </source>
</evidence>
<dbReference type="Pfam" id="PF05159">
    <property type="entry name" value="Capsule_synth"/>
    <property type="match status" value="1"/>
</dbReference>
<keyword evidence="2" id="KW-1185">Reference proteome</keyword>
<dbReference type="Proteomes" id="UP001432017">
    <property type="component" value="Unassembled WGS sequence"/>
</dbReference>
<reference evidence="1" key="1">
    <citation type="submission" date="2023-12" db="EMBL/GenBank/DDBJ databases">
        <title>Mannheima indologenes sp. nov. proposed for Clade V organisms of Mannheimia.</title>
        <authorList>
            <person name="Christensen H."/>
        </authorList>
    </citation>
    <scope>NUCLEOTIDE SEQUENCE</scope>
    <source>
        <strain evidence="1">M14.4</strain>
    </source>
</reference>
<sequence length="403" mass="48184">MEHYLDELIKNSQRILLLQGPIGYFFTDFANWLEKEQKTVFKLNFNGGDEYFYPNDRSNTFAYRDSLENFENFLVNFCQKNKIDNILCFGDNRYYHKIAKNVCSNLDIIFWAFEEGYFRPEYITLEKWGVNAFSPLPRNQSFFLEYSKLDSPEPEKVSKGFKYMAKRAISYYLKAYETRKEYPKYQHHRFINLRYYLNLWSKSIIKRLCYWLYDSGFAKRVENGEFGNFFIVPLQVYDDTQVRVHSDQKSVEIFLREVLTSFAKFAPSHLNLIIKHHPMDRGFIDYKIVIYEFLEKYPHLNNKVFYIHDVPLPVFLRKGKGMVTLNSTSGLSGLLHNMPVKTLGRANYDFEGLTDQQSLDTFWVNPQLPNEEVFKGYRQYHLHKTHINGNFYNKSILRYPYNL</sequence>
<dbReference type="CDD" id="cd16441">
    <property type="entry name" value="beta_Kdo_transferase_KpsS"/>
    <property type="match status" value="1"/>
</dbReference>
<comment type="caution">
    <text evidence="1">The sequence shown here is derived from an EMBL/GenBank/DDBJ whole genome shotgun (WGS) entry which is preliminary data.</text>
</comment>
<protein>
    <submittedName>
        <fullName evidence="1">Capsule biosynthesis protein</fullName>
    </submittedName>
</protein>
<gene>
    <name evidence="1" type="ORF">V6W77_08655</name>
</gene>
<dbReference type="EMBL" id="JBAJJM010000011">
    <property type="protein sequence ID" value="MEG9476341.1"/>
    <property type="molecule type" value="Genomic_DNA"/>
</dbReference>
<name>A0ABU7ZGG1_9PAST</name>
<proteinExistence type="predicted"/>
<dbReference type="RefSeq" id="WP_334254408.1">
    <property type="nucleotide sequence ID" value="NZ_JBAJJM010000011.1"/>
</dbReference>
<evidence type="ECO:0000313" key="1">
    <source>
        <dbReference type="EMBL" id="MEG9476341.1"/>
    </source>
</evidence>
<dbReference type="InterPro" id="IPR007833">
    <property type="entry name" value="Capsule_polysaccharide_synth"/>
</dbReference>
<organism evidence="1 2">
    <name type="scientific">Mannheimia indoligenes</name>
    <dbReference type="NCBI Taxonomy" id="3103145"/>
    <lineage>
        <taxon>Bacteria</taxon>
        <taxon>Pseudomonadati</taxon>
        <taxon>Pseudomonadota</taxon>
        <taxon>Gammaproteobacteria</taxon>
        <taxon>Pasteurellales</taxon>
        <taxon>Pasteurellaceae</taxon>
        <taxon>Mannheimia</taxon>
    </lineage>
</organism>
<accession>A0ABU7ZGG1</accession>